<dbReference type="Pfam" id="PF04773">
    <property type="entry name" value="FecR"/>
    <property type="match status" value="1"/>
</dbReference>
<feature type="domain" description="FecR N-terminal" evidence="2">
    <location>
        <begin position="17"/>
        <end position="58"/>
    </location>
</feature>
<keyword evidence="4" id="KW-1185">Reference proteome</keyword>
<organism evidence="3 4">
    <name type="scientific">Colwellia asteriadis</name>
    <dbReference type="NCBI Taxonomy" id="517723"/>
    <lineage>
        <taxon>Bacteria</taxon>
        <taxon>Pseudomonadati</taxon>
        <taxon>Pseudomonadota</taxon>
        <taxon>Gammaproteobacteria</taxon>
        <taxon>Alteromonadales</taxon>
        <taxon>Colwelliaceae</taxon>
        <taxon>Colwellia</taxon>
    </lineage>
</organism>
<dbReference type="RefSeq" id="WP_343817250.1">
    <property type="nucleotide sequence ID" value="NZ_BAAAFA010000006.1"/>
</dbReference>
<dbReference type="Gene3D" id="2.60.120.1440">
    <property type="match status" value="1"/>
</dbReference>
<accession>A0ABN1L7V8</accession>
<evidence type="ECO:0000259" key="2">
    <source>
        <dbReference type="Pfam" id="PF16220"/>
    </source>
</evidence>
<sequence>MPSSDDNKELPSYTILQQAAQWFAIIQDENVSLEKKLQFNTWLAKNNQHKAAWQYVEKISERFSNLTHHSENNAVHNTLTSARNDRLNRRQALQSIAVFGFLGYLACRYTPLLQSSRNYIALLHSDHGTVTGEVKRVDLADGGYIYINTTSAINIDYTVKQRTITLHNGEILITTAEDTQKRTFIVQTQYGQLEALGTHFNVYQQSESILLSVFDGAVAITTHSGATLIVSAGQQCQFTDKTIAVLQKADKARESWSRGVLVANNISLEELIGELKRYHHIYINISPEAARLRVMGRYPLNNPAQIFSMITESLPIKVNQIAPWWLNIEKT</sequence>
<evidence type="ECO:0000313" key="4">
    <source>
        <dbReference type="Proteomes" id="UP001500021"/>
    </source>
</evidence>
<dbReference type="EMBL" id="BAAAFA010000006">
    <property type="protein sequence ID" value="GAA0817600.1"/>
    <property type="molecule type" value="Genomic_DNA"/>
</dbReference>
<proteinExistence type="predicted"/>
<dbReference type="PANTHER" id="PTHR30273">
    <property type="entry name" value="PERIPLASMIC SIGNAL SENSOR AND SIGMA FACTOR ACTIVATOR FECR-RELATED"/>
    <property type="match status" value="1"/>
</dbReference>
<feature type="domain" description="FecR protein" evidence="1">
    <location>
        <begin position="129"/>
        <end position="218"/>
    </location>
</feature>
<dbReference type="InterPro" id="IPR032623">
    <property type="entry name" value="FecR_N"/>
</dbReference>
<gene>
    <name evidence="3" type="ORF">GCM10009111_19060</name>
</gene>
<dbReference type="InterPro" id="IPR006860">
    <property type="entry name" value="FecR"/>
</dbReference>
<evidence type="ECO:0000259" key="1">
    <source>
        <dbReference type="Pfam" id="PF04773"/>
    </source>
</evidence>
<comment type="caution">
    <text evidence="3">The sequence shown here is derived from an EMBL/GenBank/DDBJ whole genome shotgun (WGS) entry which is preliminary data.</text>
</comment>
<name>A0ABN1L7V8_9GAMM</name>
<dbReference type="InterPro" id="IPR012373">
    <property type="entry name" value="Ferrdict_sens_TM"/>
</dbReference>
<dbReference type="Proteomes" id="UP001500021">
    <property type="component" value="Unassembled WGS sequence"/>
</dbReference>
<protein>
    <submittedName>
        <fullName evidence="3">FecR family protein</fullName>
    </submittedName>
</protein>
<evidence type="ECO:0000313" key="3">
    <source>
        <dbReference type="EMBL" id="GAA0817600.1"/>
    </source>
</evidence>
<reference evidence="3 4" key="1">
    <citation type="journal article" date="2019" name="Int. J. Syst. Evol. Microbiol.">
        <title>The Global Catalogue of Microorganisms (GCM) 10K type strain sequencing project: providing services to taxonomists for standard genome sequencing and annotation.</title>
        <authorList>
            <consortium name="The Broad Institute Genomics Platform"/>
            <consortium name="The Broad Institute Genome Sequencing Center for Infectious Disease"/>
            <person name="Wu L."/>
            <person name="Ma J."/>
        </authorList>
    </citation>
    <scope>NUCLEOTIDE SEQUENCE [LARGE SCALE GENOMIC DNA]</scope>
    <source>
        <strain evidence="3 4">JCM 15608</strain>
    </source>
</reference>
<dbReference type="PIRSF" id="PIRSF018266">
    <property type="entry name" value="FecR"/>
    <property type="match status" value="1"/>
</dbReference>
<dbReference type="Pfam" id="PF16220">
    <property type="entry name" value="DUF4880"/>
    <property type="match status" value="1"/>
</dbReference>
<dbReference type="PANTHER" id="PTHR30273:SF2">
    <property type="entry name" value="PROTEIN FECR"/>
    <property type="match status" value="1"/>
</dbReference>